<dbReference type="KEGG" id="nwr:E3U44_10615"/>
<feature type="domain" description="ABC transporter" evidence="9">
    <location>
        <begin position="1"/>
        <end position="244"/>
    </location>
</feature>
<gene>
    <name evidence="10" type="primary">ehuA</name>
    <name evidence="10" type="ORF">E3U44_10615</name>
</gene>
<evidence type="ECO:0000313" key="11">
    <source>
        <dbReference type="Proteomes" id="UP000294325"/>
    </source>
</evidence>
<evidence type="ECO:0000256" key="2">
    <source>
        <dbReference type="ARBA" id="ARBA00005417"/>
    </source>
</evidence>
<dbReference type="Pfam" id="PF00005">
    <property type="entry name" value="ABC_tran"/>
    <property type="match status" value="1"/>
</dbReference>
<evidence type="ECO:0000313" key="10">
    <source>
        <dbReference type="EMBL" id="QBQ56534.1"/>
    </source>
</evidence>
<dbReference type="PANTHER" id="PTHR43166:SF9">
    <property type="entry name" value="GLUTAMATE_ASPARTATE IMPORT ATP-BINDING PROTEIN GLTL"/>
    <property type="match status" value="1"/>
</dbReference>
<keyword evidence="11" id="KW-1185">Reference proteome</keyword>
<dbReference type="PROSITE" id="PS00211">
    <property type="entry name" value="ABC_TRANSPORTER_1"/>
    <property type="match status" value="1"/>
</dbReference>
<dbReference type="RefSeq" id="WP_134359775.1">
    <property type="nucleotide sequence ID" value="NZ_CP038033.1"/>
</dbReference>
<dbReference type="GO" id="GO:0016887">
    <property type="term" value="F:ATP hydrolysis activity"/>
    <property type="evidence" value="ECO:0007669"/>
    <property type="project" value="InterPro"/>
</dbReference>
<sequence>MREVRKSFDGLDVLKGIDLDIPPSQKLALIGPSGSGKSTILRILMTLEDIDSGRVEIDGESIWTMQRGGQEVPADRHHIRKVRGKVGMVFQHFNLFPHMSVLRNVTEAMVHVLHMPREEAEKGAVDLLRLVGLEDKVENYPAQLSGGQKQRVAIARALALRPQVMLFDEVTSALDPELVGEVLNVLRQIAIESEMTMLIVTHEMSFAQDISDRVIFMAEGKIIEDDTPDAIFSRPKQKRTQEFLRTIL</sequence>
<dbReference type="PANTHER" id="PTHR43166">
    <property type="entry name" value="AMINO ACID IMPORT ATP-BINDING PROTEIN"/>
    <property type="match status" value="1"/>
</dbReference>
<evidence type="ECO:0000256" key="3">
    <source>
        <dbReference type="ARBA" id="ARBA00022448"/>
    </source>
</evidence>
<dbReference type="EMBL" id="CP038033">
    <property type="protein sequence ID" value="QBQ56534.1"/>
    <property type="molecule type" value="Genomic_DNA"/>
</dbReference>
<reference evidence="10 11" key="1">
    <citation type="submission" date="2019-03" db="EMBL/GenBank/DDBJ databases">
        <title>The genome sequence of Nitrosococcus wardiae strain D1FHST reveals the archetypal metabolic capacity of ammonia-oxidizing Gammaproteobacteria.</title>
        <authorList>
            <person name="Wang L."/>
            <person name="Lim C.K."/>
            <person name="Hanson T.E."/>
            <person name="Dang H."/>
            <person name="Klotz M.G."/>
        </authorList>
    </citation>
    <scope>NUCLEOTIDE SEQUENCE [LARGE SCALE GENOMIC DNA]</scope>
    <source>
        <strain evidence="10 11">D1FHS</strain>
    </source>
</reference>
<dbReference type="InterPro" id="IPR014343">
    <property type="entry name" value="Ectoine_EhuA"/>
</dbReference>
<dbReference type="PIRSF" id="PIRSF039085">
    <property type="entry name" value="ABC_ATPase_HisP"/>
    <property type="match status" value="1"/>
</dbReference>
<organism evidence="10 11">
    <name type="scientific">Nitrosococcus wardiae</name>
    <dbReference type="NCBI Taxonomy" id="1814290"/>
    <lineage>
        <taxon>Bacteria</taxon>
        <taxon>Pseudomonadati</taxon>
        <taxon>Pseudomonadota</taxon>
        <taxon>Gammaproteobacteria</taxon>
        <taxon>Chromatiales</taxon>
        <taxon>Chromatiaceae</taxon>
        <taxon>Nitrosococcus</taxon>
    </lineage>
</organism>
<dbReference type="GO" id="GO:0015424">
    <property type="term" value="F:ABC-type amino acid transporter activity"/>
    <property type="evidence" value="ECO:0007669"/>
    <property type="project" value="InterPro"/>
</dbReference>
<dbReference type="NCBIfam" id="TIGR03005">
    <property type="entry name" value="ectoine_ehuA"/>
    <property type="match status" value="1"/>
</dbReference>
<dbReference type="SMART" id="SM00382">
    <property type="entry name" value="AAA"/>
    <property type="match status" value="1"/>
</dbReference>
<dbReference type="InterPro" id="IPR050086">
    <property type="entry name" value="MetN_ABC_transporter-like"/>
</dbReference>
<dbReference type="InterPro" id="IPR003439">
    <property type="entry name" value="ABC_transporter-like_ATP-bd"/>
</dbReference>
<evidence type="ECO:0000256" key="4">
    <source>
        <dbReference type="ARBA" id="ARBA00022475"/>
    </source>
</evidence>
<keyword evidence="6 10" id="KW-0067">ATP-binding</keyword>
<evidence type="ECO:0000256" key="5">
    <source>
        <dbReference type="ARBA" id="ARBA00022741"/>
    </source>
</evidence>
<evidence type="ECO:0000256" key="8">
    <source>
        <dbReference type="ARBA" id="ARBA00023136"/>
    </source>
</evidence>
<evidence type="ECO:0000256" key="1">
    <source>
        <dbReference type="ARBA" id="ARBA00004417"/>
    </source>
</evidence>
<keyword evidence="7" id="KW-0029">Amino-acid transport</keyword>
<keyword evidence="4" id="KW-1003">Cell membrane</keyword>
<dbReference type="GO" id="GO:0005524">
    <property type="term" value="F:ATP binding"/>
    <property type="evidence" value="ECO:0007669"/>
    <property type="project" value="UniProtKB-KW"/>
</dbReference>
<evidence type="ECO:0000256" key="7">
    <source>
        <dbReference type="ARBA" id="ARBA00022970"/>
    </source>
</evidence>
<dbReference type="OrthoDB" id="9802264at2"/>
<keyword evidence="5" id="KW-0547">Nucleotide-binding</keyword>
<evidence type="ECO:0000256" key="6">
    <source>
        <dbReference type="ARBA" id="ARBA00022840"/>
    </source>
</evidence>
<dbReference type="PROSITE" id="PS50893">
    <property type="entry name" value="ABC_TRANSPORTER_2"/>
    <property type="match status" value="1"/>
</dbReference>
<keyword evidence="8" id="KW-0472">Membrane</keyword>
<keyword evidence="3" id="KW-0813">Transport</keyword>
<accession>A0A4P7C4H3</accession>
<proteinExistence type="inferred from homology"/>
<dbReference type="InterPro" id="IPR017871">
    <property type="entry name" value="ABC_transporter-like_CS"/>
</dbReference>
<comment type="similarity">
    <text evidence="2">Belongs to the ABC transporter superfamily.</text>
</comment>
<dbReference type="Proteomes" id="UP000294325">
    <property type="component" value="Chromosome"/>
</dbReference>
<dbReference type="Gene3D" id="3.40.50.300">
    <property type="entry name" value="P-loop containing nucleotide triphosphate hydrolases"/>
    <property type="match status" value="1"/>
</dbReference>
<dbReference type="SUPFAM" id="SSF52540">
    <property type="entry name" value="P-loop containing nucleoside triphosphate hydrolases"/>
    <property type="match status" value="1"/>
</dbReference>
<protein>
    <submittedName>
        <fullName evidence="10">Ectoine/hydroxyectoine ABC transporter ATP-binding protein EhuA</fullName>
    </submittedName>
</protein>
<dbReference type="InterPro" id="IPR030679">
    <property type="entry name" value="ABC_ATPase_HisP-typ"/>
</dbReference>
<dbReference type="InterPro" id="IPR003593">
    <property type="entry name" value="AAA+_ATPase"/>
</dbReference>
<dbReference type="InterPro" id="IPR027417">
    <property type="entry name" value="P-loop_NTPase"/>
</dbReference>
<comment type="subcellular location">
    <subcellularLocation>
        <location evidence="1">Cell inner membrane</location>
        <topology evidence="1">Peripheral membrane protein</topology>
    </subcellularLocation>
</comment>
<name>A0A4P7C4H3_9GAMM</name>
<dbReference type="GO" id="GO:0005886">
    <property type="term" value="C:plasma membrane"/>
    <property type="evidence" value="ECO:0007669"/>
    <property type="project" value="UniProtKB-SubCell"/>
</dbReference>
<evidence type="ECO:0000259" key="9">
    <source>
        <dbReference type="PROSITE" id="PS50893"/>
    </source>
</evidence>
<dbReference type="AlphaFoldDB" id="A0A4P7C4H3"/>